<dbReference type="PANTHER" id="PTHR20956">
    <property type="entry name" value="HEH2P"/>
    <property type="match status" value="1"/>
</dbReference>
<evidence type="ECO:0008006" key="2">
    <source>
        <dbReference type="Google" id="ProtNLM"/>
    </source>
</evidence>
<dbReference type="InParanoid" id="K1QFE7"/>
<dbReference type="EMBL" id="JH818305">
    <property type="protein sequence ID" value="EKC32568.1"/>
    <property type="molecule type" value="Genomic_DNA"/>
</dbReference>
<dbReference type="AlphaFoldDB" id="K1QFE7"/>
<evidence type="ECO:0000313" key="1">
    <source>
        <dbReference type="EMBL" id="EKC32568.1"/>
    </source>
</evidence>
<dbReference type="PANTHER" id="PTHR20956:SF12">
    <property type="entry name" value="FLYWCH-TYPE DOMAIN-CONTAINING PROTEIN"/>
    <property type="match status" value="1"/>
</dbReference>
<dbReference type="Gene3D" id="2.20.25.240">
    <property type="match status" value="1"/>
</dbReference>
<sequence>MSRDTRVFQLTYIGNARVGEVWIDGFAVNAARMCPFTRAPGWKPLFPVVPRFHHSRAASGELQRGESTYWWCSVRPKEDRCKATIIQKGNNFLPGHQLHNHPAKTGSHIAAVITRDVKKQAKANIFRAARTIVEEIMVENCDLKRARGQ</sequence>
<protein>
    <recommendedName>
        <fullName evidence="2">FLYWCH-type domain-containing protein</fullName>
    </recommendedName>
</protein>
<proteinExistence type="predicted"/>
<accession>K1QFE7</accession>
<reference evidence="1" key="1">
    <citation type="journal article" date="2012" name="Nature">
        <title>The oyster genome reveals stress adaptation and complexity of shell formation.</title>
        <authorList>
            <person name="Zhang G."/>
            <person name="Fang X."/>
            <person name="Guo X."/>
            <person name="Li L."/>
            <person name="Luo R."/>
            <person name="Xu F."/>
            <person name="Yang P."/>
            <person name="Zhang L."/>
            <person name="Wang X."/>
            <person name="Qi H."/>
            <person name="Xiong Z."/>
            <person name="Que H."/>
            <person name="Xie Y."/>
            <person name="Holland P.W."/>
            <person name="Paps J."/>
            <person name="Zhu Y."/>
            <person name="Wu F."/>
            <person name="Chen Y."/>
            <person name="Wang J."/>
            <person name="Peng C."/>
            <person name="Meng J."/>
            <person name="Yang L."/>
            <person name="Liu J."/>
            <person name="Wen B."/>
            <person name="Zhang N."/>
            <person name="Huang Z."/>
            <person name="Zhu Q."/>
            <person name="Feng Y."/>
            <person name="Mount A."/>
            <person name="Hedgecock D."/>
            <person name="Xu Z."/>
            <person name="Liu Y."/>
            <person name="Domazet-Loso T."/>
            <person name="Du Y."/>
            <person name="Sun X."/>
            <person name="Zhang S."/>
            <person name="Liu B."/>
            <person name="Cheng P."/>
            <person name="Jiang X."/>
            <person name="Li J."/>
            <person name="Fan D."/>
            <person name="Wang W."/>
            <person name="Fu W."/>
            <person name="Wang T."/>
            <person name="Wang B."/>
            <person name="Zhang J."/>
            <person name="Peng Z."/>
            <person name="Li Y."/>
            <person name="Li N."/>
            <person name="Wang J."/>
            <person name="Chen M."/>
            <person name="He Y."/>
            <person name="Tan F."/>
            <person name="Song X."/>
            <person name="Zheng Q."/>
            <person name="Huang R."/>
            <person name="Yang H."/>
            <person name="Du X."/>
            <person name="Chen L."/>
            <person name="Yang M."/>
            <person name="Gaffney P.M."/>
            <person name="Wang S."/>
            <person name="Luo L."/>
            <person name="She Z."/>
            <person name="Ming Y."/>
            <person name="Huang W."/>
            <person name="Zhang S."/>
            <person name="Huang B."/>
            <person name="Zhang Y."/>
            <person name="Qu T."/>
            <person name="Ni P."/>
            <person name="Miao G."/>
            <person name="Wang J."/>
            <person name="Wang Q."/>
            <person name="Steinberg C.E."/>
            <person name="Wang H."/>
            <person name="Li N."/>
            <person name="Qian L."/>
            <person name="Zhang G."/>
            <person name="Li Y."/>
            <person name="Yang H."/>
            <person name="Liu X."/>
            <person name="Wang J."/>
            <person name="Yin Y."/>
            <person name="Wang J."/>
        </authorList>
    </citation>
    <scope>NUCLEOTIDE SEQUENCE [LARGE SCALE GENOMIC DNA]</scope>
    <source>
        <strain evidence="1">05x7-T-G4-1.051#20</strain>
    </source>
</reference>
<dbReference type="HOGENOM" id="CLU_1751475_0_0_1"/>
<organism evidence="1">
    <name type="scientific">Magallana gigas</name>
    <name type="common">Pacific oyster</name>
    <name type="synonym">Crassostrea gigas</name>
    <dbReference type="NCBI Taxonomy" id="29159"/>
    <lineage>
        <taxon>Eukaryota</taxon>
        <taxon>Metazoa</taxon>
        <taxon>Spiralia</taxon>
        <taxon>Lophotrochozoa</taxon>
        <taxon>Mollusca</taxon>
        <taxon>Bivalvia</taxon>
        <taxon>Autobranchia</taxon>
        <taxon>Pteriomorphia</taxon>
        <taxon>Ostreida</taxon>
        <taxon>Ostreoidea</taxon>
        <taxon>Ostreidae</taxon>
        <taxon>Magallana</taxon>
    </lineage>
</organism>
<gene>
    <name evidence="1" type="ORF">CGI_10008656</name>
</gene>
<name>K1QFE7_MAGGI</name>